<evidence type="ECO:0000256" key="2">
    <source>
        <dbReference type="ARBA" id="ARBA00022475"/>
    </source>
</evidence>
<proteinExistence type="predicted"/>
<feature type="transmembrane region" description="Helical" evidence="6">
    <location>
        <begin position="7"/>
        <end position="24"/>
    </location>
</feature>
<reference evidence="7" key="2">
    <citation type="submission" date="2021-04" db="EMBL/GenBank/DDBJ databases">
        <authorList>
            <person name="Gilroy R."/>
        </authorList>
    </citation>
    <scope>NUCLEOTIDE SEQUENCE</scope>
    <source>
        <strain evidence="7">CHK183-1962</strain>
    </source>
</reference>
<protein>
    <submittedName>
        <fullName evidence="7">CidA/LrgA family protein</fullName>
    </submittedName>
</protein>
<dbReference type="EMBL" id="DXEK01000116">
    <property type="protein sequence ID" value="HIX77325.1"/>
    <property type="molecule type" value="Genomic_DNA"/>
</dbReference>
<dbReference type="PANTHER" id="PTHR33931">
    <property type="entry name" value="HOLIN-LIKE PROTEIN CIDA-RELATED"/>
    <property type="match status" value="1"/>
</dbReference>
<comment type="subcellular location">
    <subcellularLocation>
        <location evidence="1">Cell membrane</location>
        <topology evidence="1">Multi-pass membrane protein</topology>
    </subcellularLocation>
</comment>
<dbReference type="Proteomes" id="UP000886890">
    <property type="component" value="Unassembled WGS sequence"/>
</dbReference>
<organism evidence="7 8">
    <name type="scientific">Candidatus Fusicatenibacter merdavium</name>
    <dbReference type="NCBI Taxonomy" id="2838600"/>
    <lineage>
        <taxon>Bacteria</taxon>
        <taxon>Bacillati</taxon>
        <taxon>Bacillota</taxon>
        <taxon>Clostridia</taxon>
        <taxon>Lachnospirales</taxon>
        <taxon>Lachnospiraceae</taxon>
        <taxon>Fusicatenibacter</taxon>
    </lineage>
</organism>
<keyword evidence="3 6" id="KW-0812">Transmembrane</keyword>
<keyword evidence="2" id="KW-1003">Cell membrane</keyword>
<keyword evidence="4 6" id="KW-1133">Transmembrane helix</keyword>
<dbReference type="Pfam" id="PF03788">
    <property type="entry name" value="LrgA"/>
    <property type="match status" value="1"/>
</dbReference>
<dbReference type="AlphaFoldDB" id="A0A9D1XDR1"/>
<feature type="transmembrane region" description="Helical" evidence="6">
    <location>
        <begin position="58"/>
        <end position="78"/>
    </location>
</feature>
<reference evidence="7" key="1">
    <citation type="journal article" date="2021" name="PeerJ">
        <title>Extensive microbial diversity within the chicken gut microbiome revealed by metagenomics and culture.</title>
        <authorList>
            <person name="Gilroy R."/>
            <person name="Ravi A."/>
            <person name="Getino M."/>
            <person name="Pursley I."/>
            <person name="Horton D.L."/>
            <person name="Alikhan N.F."/>
            <person name="Baker D."/>
            <person name="Gharbi K."/>
            <person name="Hall N."/>
            <person name="Watson M."/>
            <person name="Adriaenssens E.M."/>
            <person name="Foster-Nyarko E."/>
            <person name="Jarju S."/>
            <person name="Secka A."/>
            <person name="Antonio M."/>
            <person name="Oren A."/>
            <person name="Chaudhuri R.R."/>
            <person name="La Ragione R."/>
            <person name="Hildebrand F."/>
            <person name="Pallen M.J."/>
        </authorList>
    </citation>
    <scope>NUCLEOTIDE SEQUENCE</scope>
    <source>
        <strain evidence="7">CHK183-1962</strain>
    </source>
</reference>
<dbReference type="PANTHER" id="PTHR33931:SF2">
    <property type="entry name" value="HOLIN-LIKE PROTEIN CIDA"/>
    <property type="match status" value="1"/>
</dbReference>
<gene>
    <name evidence="7" type="ORF">H9734_07005</name>
</gene>
<evidence type="ECO:0000256" key="1">
    <source>
        <dbReference type="ARBA" id="ARBA00004651"/>
    </source>
</evidence>
<dbReference type="GO" id="GO:0005886">
    <property type="term" value="C:plasma membrane"/>
    <property type="evidence" value="ECO:0007669"/>
    <property type="project" value="UniProtKB-SubCell"/>
</dbReference>
<comment type="caution">
    <text evidence="7">The sequence shown here is derived from an EMBL/GenBank/DDBJ whole genome shotgun (WGS) entry which is preliminary data.</text>
</comment>
<evidence type="ECO:0000256" key="3">
    <source>
        <dbReference type="ARBA" id="ARBA00022692"/>
    </source>
</evidence>
<dbReference type="InterPro" id="IPR005538">
    <property type="entry name" value="LrgA/CidA"/>
</dbReference>
<name>A0A9D1XDR1_9FIRM</name>
<sequence length="120" mass="13305">MKYLKQFGIILFISFLGEILHAVIPLPIPASIYGLVLMLSALMMHILPLSMVRNSGKFLIEIMPLMFIPAAVGLLDSWSVLRPILISVAVITVVTTVAVMAVSGTVTQMIIRRDRRKKDE</sequence>
<evidence type="ECO:0000256" key="4">
    <source>
        <dbReference type="ARBA" id="ARBA00022989"/>
    </source>
</evidence>
<feature type="transmembrane region" description="Helical" evidence="6">
    <location>
        <begin position="84"/>
        <end position="111"/>
    </location>
</feature>
<keyword evidence="5 6" id="KW-0472">Membrane</keyword>
<feature type="transmembrane region" description="Helical" evidence="6">
    <location>
        <begin position="30"/>
        <end position="51"/>
    </location>
</feature>
<evidence type="ECO:0000256" key="6">
    <source>
        <dbReference type="SAM" id="Phobius"/>
    </source>
</evidence>
<evidence type="ECO:0000313" key="8">
    <source>
        <dbReference type="Proteomes" id="UP000886890"/>
    </source>
</evidence>
<evidence type="ECO:0000256" key="5">
    <source>
        <dbReference type="ARBA" id="ARBA00023136"/>
    </source>
</evidence>
<accession>A0A9D1XDR1</accession>
<evidence type="ECO:0000313" key="7">
    <source>
        <dbReference type="EMBL" id="HIX77325.1"/>
    </source>
</evidence>